<keyword evidence="6" id="KW-0732">Signal</keyword>
<dbReference type="InterPro" id="IPR050491">
    <property type="entry name" value="AmpC-like"/>
</dbReference>
<dbReference type="Proteomes" id="UP000597338">
    <property type="component" value="Unassembled WGS sequence"/>
</dbReference>
<dbReference type="SUPFAM" id="SSF56601">
    <property type="entry name" value="beta-lactamase/transpeptidase-like"/>
    <property type="match status" value="1"/>
</dbReference>
<evidence type="ECO:0000256" key="4">
    <source>
        <dbReference type="ARBA" id="ARBA00023251"/>
    </source>
</evidence>
<dbReference type="InterPro" id="IPR012338">
    <property type="entry name" value="Beta-lactam/transpept-like"/>
</dbReference>
<evidence type="ECO:0000259" key="7">
    <source>
        <dbReference type="Pfam" id="PF00144"/>
    </source>
</evidence>
<evidence type="ECO:0000256" key="2">
    <source>
        <dbReference type="ARBA" id="ARBA00007840"/>
    </source>
</evidence>
<organism evidence="8 9">
    <name type="scientific">Parapedobacter defluvii</name>
    <dbReference type="NCBI Taxonomy" id="2045106"/>
    <lineage>
        <taxon>Bacteria</taxon>
        <taxon>Pseudomonadati</taxon>
        <taxon>Bacteroidota</taxon>
        <taxon>Sphingobacteriia</taxon>
        <taxon>Sphingobacteriales</taxon>
        <taxon>Sphingobacteriaceae</taxon>
        <taxon>Parapedobacter</taxon>
    </lineage>
</organism>
<evidence type="ECO:0000313" key="9">
    <source>
        <dbReference type="Proteomes" id="UP000597338"/>
    </source>
</evidence>
<evidence type="ECO:0000256" key="1">
    <source>
        <dbReference type="ARBA" id="ARBA00001526"/>
    </source>
</evidence>
<evidence type="ECO:0000256" key="5">
    <source>
        <dbReference type="RuleBase" id="RU361140"/>
    </source>
</evidence>
<evidence type="ECO:0000256" key="6">
    <source>
        <dbReference type="SAM" id="SignalP"/>
    </source>
</evidence>
<sequence length="481" mass="53578">MFGIMIRTLCFLLALLPLYSAFAQEEDTPRRINQAVFNKIEYHFNQQETDSIYALGSSKFKQSLSLQAFQTVMSQQLYPLGQIQSAELKTFEKGTGTYKLNFISTPLQLVLGLDSLNKIDVFLFQPYAGDPVPEKNAAVESSNAAASKFDRYVDSVALSYSRKGHTHALAIGIINAGKTSGFYYGETEKNNKQLPDENTLFEIGSISKTFTATLLAYLVQTQQVNLEDSITKYLPDSVAENPDLQRITLMHLANHTSGLPRMPGNLDATAAGHPLDPYKSYTKEHLYSYLKAYKATVPPDSMYQYSNLGFGILGDILSTVYGKPYNEMVKEIICQPLGMKNTTEHPDPDSQYVAKGYNEKGQETPLWTFDAFTAHGSLKSTVSDLLLYAKAHFKMPETDLEHALALTRQFTYFNPPDTDIGLAWHMNVVGDELIYWHNGGTFGSSSYLALTPDRKMAIVVLSNTAEPVDSVALAILKYMLN</sequence>
<dbReference type="PROSITE" id="PS00336">
    <property type="entry name" value="BETA_LACTAMASE_C"/>
    <property type="match status" value="1"/>
</dbReference>
<comment type="caution">
    <text evidence="8">The sequence shown here is derived from an EMBL/GenBank/DDBJ whole genome shotgun (WGS) entry which is preliminary data.</text>
</comment>
<accession>A0ABQ1MAR6</accession>
<feature type="domain" description="Beta-lactamase-related" evidence="7">
    <location>
        <begin position="162"/>
        <end position="470"/>
    </location>
</feature>
<dbReference type="Gene3D" id="3.40.710.10">
    <property type="entry name" value="DD-peptidase/beta-lactamase superfamily"/>
    <property type="match status" value="1"/>
</dbReference>
<dbReference type="InterPro" id="IPR001466">
    <property type="entry name" value="Beta-lactam-related"/>
</dbReference>
<reference evidence="9" key="1">
    <citation type="journal article" date="2019" name="Int. J. Syst. Evol. Microbiol.">
        <title>The Global Catalogue of Microorganisms (GCM) 10K type strain sequencing project: providing services to taxonomists for standard genome sequencing and annotation.</title>
        <authorList>
            <consortium name="The Broad Institute Genomics Platform"/>
            <consortium name="The Broad Institute Genome Sequencing Center for Infectious Disease"/>
            <person name="Wu L."/>
            <person name="Ma J."/>
        </authorList>
    </citation>
    <scope>NUCLEOTIDE SEQUENCE [LARGE SCALE GENOMIC DNA]</scope>
    <source>
        <strain evidence="9">CGMCC 1.15342</strain>
    </source>
</reference>
<evidence type="ECO:0000313" key="8">
    <source>
        <dbReference type="EMBL" id="GGC36167.1"/>
    </source>
</evidence>
<dbReference type="Pfam" id="PF00144">
    <property type="entry name" value="Beta-lactamase"/>
    <property type="match status" value="1"/>
</dbReference>
<keyword evidence="9" id="KW-1185">Reference proteome</keyword>
<comment type="similarity">
    <text evidence="2 5">Belongs to the class-C beta-lactamase family.</text>
</comment>
<evidence type="ECO:0000256" key="3">
    <source>
        <dbReference type="ARBA" id="ARBA00022801"/>
    </source>
</evidence>
<feature type="signal peptide" evidence="6">
    <location>
        <begin position="1"/>
        <end position="23"/>
    </location>
</feature>
<gene>
    <name evidence="8" type="ORF">GCM10011386_30380</name>
</gene>
<feature type="chain" id="PRO_5046617678" description="Beta-lactamase" evidence="6">
    <location>
        <begin position="24"/>
        <end position="481"/>
    </location>
</feature>
<dbReference type="EMBL" id="BMIK01000011">
    <property type="protein sequence ID" value="GGC36167.1"/>
    <property type="molecule type" value="Genomic_DNA"/>
</dbReference>
<dbReference type="EC" id="3.5.2.6" evidence="5"/>
<keyword evidence="4 5" id="KW-0046">Antibiotic resistance</keyword>
<keyword evidence="3 5" id="KW-0378">Hydrolase</keyword>
<dbReference type="InterPro" id="IPR001586">
    <property type="entry name" value="Beta-lactam_class-C_AS"/>
</dbReference>
<comment type="catalytic activity">
    <reaction evidence="1 5">
        <text>a beta-lactam + H2O = a substituted beta-amino acid</text>
        <dbReference type="Rhea" id="RHEA:20401"/>
        <dbReference type="ChEBI" id="CHEBI:15377"/>
        <dbReference type="ChEBI" id="CHEBI:35627"/>
        <dbReference type="ChEBI" id="CHEBI:140347"/>
        <dbReference type="EC" id="3.5.2.6"/>
    </reaction>
</comment>
<name>A0ABQ1MAR6_9SPHI</name>
<protein>
    <recommendedName>
        <fullName evidence="5">Beta-lactamase</fullName>
        <ecNumber evidence="5">3.5.2.6</ecNumber>
    </recommendedName>
</protein>
<dbReference type="PANTHER" id="PTHR46825">
    <property type="entry name" value="D-ALANYL-D-ALANINE-CARBOXYPEPTIDASE/ENDOPEPTIDASE AMPH"/>
    <property type="match status" value="1"/>
</dbReference>
<dbReference type="PANTHER" id="PTHR46825:SF8">
    <property type="entry name" value="BETA-LACTAMASE-RELATED"/>
    <property type="match status" value="1"/>
</dbReference>
<proteinExistence type="inferred from homology"/>